<protein>
    <submittedName>
        <fullName evidence="1">Uncharacterized protein</fullName>
    </submittedName>
</protein>
<gene>
    <name evidence="1" type="ORF">H8D96_06075</name>
</gene>
<organism evidence="1 2">
    <name type="scientific">Candidatus Desulfatibia vada</name>
    <dbReference type="NCBI Taxonomy" id="2841696"/>
    <lineage>
        <taxon>Bacteria</taxon>
        <taxon>Pseudomonadati</taxon>
        <taxon>Thermodesulfobacteriota</taxon>
        <taxon>Desulfobacteria</taxon>
        <taxon>Desulfobacterales</taxon>
        <taxon>Desulfobacterales incertae sedis</taxon>
        <taxon>Candidatus Desulfatibia</taxon>
    </lineage>
</organism>
<dbReference type="Proteomes" id="UP000605201">
    <property type="component" value="Unassembled WGS sequence"/>
</dbReference>
<reference evidence="1 2" key="1">
    <citation type="submission" date="2020-08" db="EMBL/GenBank/DDBJ databases">
        <title>Bridging the membrane lipid divide: bacteria of the FCB group superphylum have the potential to synthesize archaeal ether lipids.</title>
        <authorList>
            <person name="Villanueva L."/>
            <person name="Von Meijenfeldt F.A.B."/>
            <person name="Westbye A.B."/>
            <person name="Yadav S."/>
            <person name="Hopmans E.C."/>
            <person name="Dutilh B.E."/>
            <person name="Sinninghe Damste J.S."/>
        </authorList>
    </citation>
    <scope>NUCLEOTIDE SEQUENCE [LARGE SCALE GENOMIC DNA]</scope>
    <source>
        <strain evidence="1">NIOZ-UU17</strain>
    </source>
</reference>
<sequence length="69" mass="7527">MLNEMSVFKEIPGFYKIIPLNALRNTPGVTFDNVPTQALPRIDAIDRVIHESSAISPGPVGDDKGVIYS</sequence>
<dbReference type="AlphaFoldDB" id="A0A8J6NX49"/>
<dbReference type="EMBL" id="JACNIG010000145">
    <property type="protein sequence ID" value="MBC8431469.1"/>
    <property type="molecule type" value="Genomic_DNA"/>
</dbReference>
<evidence type="ECO:0000313" key="1">
    <source>
        <dbReference type="EMBL" id="MBC8431469.1"/>
    </source>
</evidence>
<name>A0A8J6NX49_9BACT</name>
<proteinExistence type="predicted"/>
<comment type="caution">
    <text evidence="1">The sequence shown here is derived from an EMBL/GenBank/DDBJ whole genome shotgun (WGS) entry which is preliminary data.</text>
</comment>
<evidence type="ECO:0000313" key="2">
    <source>
        <dbReference type="Proteomes" id="UP000605201"/>
    </source>
</evidence>
<accession>A0A8J6NX49</accession>